<keyword evidence="7 10" id="KW-1133">Transmembrane helix</keyword>
<dbReference type="InterPro" id="IPR024744">
    <property type="entry name" value="CSS-motif_dom"/>
</dbReference>
<evidence type="ECO:0000259" key="11">
    <source>
        <dbReference type="PROSITE" id="PS50883"/>
    </source>
</evidence>
<keyword evidence="6" id="KW-0378">Hydrolase</keyword>
<dbReference type="SUPFAM" id="SSF141868">
    <property type="entry name" value="EAL domain-like"/>
    <property type="match status" value="1"/>
</dbReference>
<evidence type="ECO:0000256" key="1">
    <source>
        <dbReference type="ARBA" id="ARBA00004651"/>
    </source>
</evidence>
<dbReference type="PANTHER" id="PTHR33121:SF79">
    <property type="entry name" value="CYCLIC DI-GMP PHOSPHODIESTERASE PDED-RELATED"/>
    <property type="match status" value="1"/>
</dbReference>
<evidence type="ECO:0000256" key="10">
    <source>
        <dbReference type="SAM" id="Phobius"/>
    </source>
</evidence>
<evidence type="ECO:0000256" key="6">
    <source>
        <dbReference type="ARBA" id="ARBA00022801"/>
    </source>
</evidence>
<evidence type="ECO:0000256" key="2">
    <source>
        <dbReference type="ARBA" id="ARBA00012282"/>
    </source>
</evidence>
<evidence type="ECO:0000256" key="3">
    <source>
        <dbReference type="ARBA" id="ARBA00022475"/>
    </source>
</evidence>
<comment type="catalytic activity">
    <reaction evidence="9">
        <text>3',3'-c-di-GMP + H2O = 5'-phosphoguanylyl(3'-&gt;5')guanosine + H(+)</text>
        <dbReference type="Rhea" id="RHEA:24902"/>
        <dbReference type="ChEBI" id="CHEBI:15377"/>
        <dbReference type="ChEBI" id="CHEBI:15378"/>
        <dbReference type="ChEBI" id="CHEBI:58754"/>
        <dbReference type="ChEBI" id="CHEBI:58805"/>
        <dbReference type="EC" id="3.1.4.52"/>
    </reaction>
</comment>
<dbReference type="PROSITE" id="PS50883">
    <property type="entry name" value="EAL"/>
    <property type="match status" value="1"/>
</dbReference>
<dbReference type="InterPro" id="IPR001633">
    <property type="entry name" value="EAL_dom"/>
</dbReference>
<dbReference type="PANTHER" id="PTHR33121">
    <property type="entry name" value="CYCLIC DI-GMP PHOSPHODIESTERASE PDEF"/>
    <property type="match status" value="1"/>
</dbReference>
<protein>
    <recommendedName>
        <fullName evidence="2">cyclic-guanylate-specific phosphodiesterase</fullName>
        <ecNumber evidence="2">3.1.4.52</ecNumber>
    </recommendedName>
</protein>
<keyword evidence="3" id="KW-1003">Cell membrane</keyword>
<dbReference type="AlphaFoldDB" id="A0A158CA71"/>
<dbReference type="OrthoDB" id="9813903at2"/>
<dbReference type="InterPro" id="IPR035919">
    <property type="entry name" value="EAL_sf"/>
</dbReference>
<dbReference type="EMBL" id="FCOX02000018">
    <property type="protein sequence ID" value="SAK79258.1"/>
    <property type="molecule type" value="Genomic_DNA"/>
</dbReference>
<gene>
    <name evidence="12" type="ORF">AWB78_03685</name>
</gene>
<dbReference type="InterPro" id="IPR050706">
    <property type="entry name" value="Cyclic-di-GMP_PDE-like"/>
</dbReference>
<evidence type="ECO:0000256" key="8">
    <source>
        <dbReference type="ARBA" id="ARBA00023136"/>
    </source>
</evidence>
<organism evidence="12 13">
    <name type="scientific">Caballeronia calidae</name>
    <dbReference type="NCBI Taxonomy" id="1777139"/>
    <lineage>
        <taxon>Bacteria</taxon>
        <taxon>Pseudomonadati</taxon>
        <taxon>Pseudomonadota</taxon>
        <taxon>Betaproteobacteria</taxon>
        <taxon>Burkholderiales</taxon>
        <taxon>Burkholderiaceae</taxon>
        <taxon>Caballeronia</taxon>
    </lineage>
</organism>
<feature type="transmembrane region" description="Helical" evidence="10">
    <location>
        <begin position="251"/>
        <end position="273"/>
    </location>
</feature>
<dbReference type="Gene3D" id="3.20.20.450">
    <property type="entry name" value="EAL domain"/>
    <property type="match status" value="1"/>
</dbReference>
<keyword evidence="5 10" id="KW-0812">Transmembrane</keyword>
<dbReference type="RefSeq" id="WP_062606651.1">
    <property type="nucleotide sequence ID" value="NZ_FCOX02000018.1"/>
</dbReference>
<evidence type="ECO:0000256" key="5">
    <source>
        <dbReference type="ARBA" id="ARBA00022692"/>
    </source>
</evidence>
<proteinExistence type="predicted"/>
<dbReference type="CDD" id="cd01948">
    <property type="entry name" value="EAL"/>
    <property type="match status" value="1"/>
</dbReference>
<keyword evidence="8 10" id="KW-0472">Membrane</keyword>
<dbReference type="GO" id="GO:0005886">
    <property type="term" value="C:plasma membrane"/>
    <property type="evidence" value="ECO:0007669"/>
    <property type="project" value="UniProtKB-SubCell"/>
</dbReference>
<dbReference type="Pfam" id="PF12792">
    <property type="entry name" value="CSS-motif"/>
    <property type="match status" value="1"/>
</dbReference>
<evidence type="ECO:0000256" key="7">
    <source>
        <dbReference type="ARBA" id="ARBA00022989"/>
    </source>
</evidence>
<evidence type="ECO:0000313" key="13">
    <source>
        <dbReference type="Proteomes" id="UP000071859"/>
    </source>
</evidence>
<accession>A0A158CA71</accession>
<comment type="caution">
    <text evidence="12">The sequence shown here is derived from an EMBL/GenBank/DDBJ whole genome shotgun (WGS) entry which is preliminary data.</text>
</comment>
<feature type="domain" description="EAL" evidence="11">
    <location>
        <begin position="275"/>
        <end position="526"/>
    </location>
</feature>
<evidence type="ECO:0000313" key="12">
    <source>
        <dbReference type="EMBL" id="SAK79258.1"/>
    </source>
</evidence>
<dbReference type="GO" id="GO:0071111">
    <property type="term" value="F:cyclic-guanylate-specific phosphodiesterase activity"/>
    <property type="evidence" value="ECO:0007669"/>
    <property type="project" value="UniProtKB-EC"/>
</dbReference>
<comment type="subcellular location">
    <subcellularLocation>
        <location evidence="1">Cell membrane</location>
        <topology evidence="1">Multi-pass membrane protein</topology>
    </subcellularLocation>
</comment>
<dbReference type="SMART" id="SM00052">
    <property type="entry name" value="EAL"/>
    <property type="match status" value="1"/>
</dbReference>
<name>A0A158CA71_9BURK</name>
<dbReference type="Proteomes" id="UP000071859">
    <property type="component" value="Unassembled WGS sequence"/>
</dbReference>
<evidence type="ECO:0000256" key="9">
    <source>
        <dbReference type="ARBA" id="ARBA00034290"/>
    </source>
</evidence>
<keyword evidence="4" id="KW-0973">c-di-GMP</keyword>
<dbReference type="EC" id="3.1.4.52" evidence="2"/>
<keyword evidence="13" id="KW-1185">Reference proteome</keyword>
<sequence length="528" mass="57356">MNKIQRGALAALLIVIVVIAALAPAGIGFLFAQRSQRHEEAERLNTFAEAALYRAEDVTRRLSGALGEIGKVAAAPCSAPYLQELRRIALTHGQVRDAGAYDHDGRWQCSSLLGAVSAGPPDSLTLPAPDWRSRDGEMAWYGLSRLPGAKDSLVMGRDGFYVAADPSLYLDSLDAPGDPASGVAVINTDVSRVIATTPATDTAAILAVYRTAPPVRDCSPYVVRRSASMPLAVVVSAPHQSVRQRLRTLPWGWLLGGLAAGLVLASWAAFFFVRRLSARGQLSDAVRRHQFIVAYQPIVDLGTRRCVGAEALVRWKYHDRIVRPDHFIPLAEHRGLIQAITDQVLDTILLELGDFLKRYPEYYVSVNLSAPDLTTHRFLDVLGPAVARQGVRPEQIRIEATERSFLDADAAKEVISAFREAGHAVYLDDFGTGYSSLSHLQTFRIDGLKIDKSFVDTVGQDAASSSVASHIIDMAATLDVQVIAEGIEREEQAAYLQARGAQFGQGWLFSAPLSAAEFIRYAGKTRGA</sequence>
<reference evidence="12" key="1">
    <citation type="submission" date="2016-01" db="EMBL/GenBank/DDBJ databases">
        <authorList>
            <person name="Peeters C."/>
        </authorList>
    </citation>
    <scope>NUCLEOTIDE SEQUENCE</scope>
    <source>
        <strain evidence="12">LMG 29321</strain>
    </source>
</reference>
<evidence type="ECO:0000256" key="4">
    <source>
        <dbReference type="ARBA" id="ARBA00022636"/>
    </source>
</evidence>
<dbReference type="Pfam" id="PF00563">
    <property type="entry name" value="EAL"/>
    <property type="match status" value="1"/>
</dbReference>